<dbReference type="InterPro" id="IPR011836">
    <property type="entry name" value="YhdP"/>
</dbReference>
<dbReference type="NCBIfam" id="TIGR02099">
    <property type="entry name" value="YhdP family protein"/>
    <property type="match status" value="1"/>
</dbReference>
<dbReference type="RefSeq" id="WP_326507558.1">
    <property type="nucleotide sequence ID" value="NZ_JAWIIV010000014.1"/>
</dbReference>
<dbReference type="InterPro" id="IPR025263">
    <property type="entry name" value="YhdP_central"/>
</dbReference>
<proteinExistence type="predicted"/>
<evidence type="ECO:0000256" key="1">
    <source>
        <dbReference type="SAM" id="Phobius"/>
    </source>
</evidence>
<feature type="domain" description="YhdP central" evidence="2">
    <location>
        <begin position="38"/>
        <end position="1378"/>
    </location>
</feature>
<dbReference type="PANTHER" id="PTHR38690">
    <property type="entry name" value="PROTEASE-RELATED"/>
    <property type="match status" value="1"/>
</dbReference>
<gene>
    <name evidence="3" type="ORF">RY831_16885</name>
</gene>
<organism evidence="3 4">
    <name type="scientific">Noviherbaspirillum album</name>
    <dbReference type="NCBI Taxonomy" id="3080276"/>
    <lineage>
        <taxon>Bacteria</taxon>
        <taxon>Pseudomonadati</taxon>
        <taxon>Pseudomonadota</taxon>
        <taxon>Betaproteobacteria</taxon>
        <taxon>Burkholderiales</taxon>
        <taxon>Oxalobacteraceae</taxon>
        <taxon>Noviherbaspirillum</taxon>
    </lineage>
</organism>
<name>A0ABU6JBN8_9BURK</name>
<evidence type="ECO:0000259" key="2">
    <source>
        <dbReference type="Pfam" id="PF13116"/>
    </source>
</evidence>
<keyword evidence="4" id="KW-1185">Reference proteome</keyword>
<feature type="transmembrane region" description="Helical" evidence="1">
    <location>
        <begin position="39"/>
        <end position="62"/>
    </location>
</feature>
<keyword evidence="1" id="KW-0812">Transmembrane</keyword>
<reference evidence="3 4" key="1">
    <citation type="submission" date="2023-10" db="EMBL/GenBank/DDBJ databases">
        <title>Noviherbaspirillum sp. CPCC 100848 genome assembly.</title>
        <authorList>
            <person name="Li X.Y."/>
            <person name="Fang X.M."/>
        </authorList>
    </citation>
    <scope>NUCLEOTIDE SEQUENCE [LARGE SCALE GENOMIC DNA]</scope>
    <source>
        <strain evidence="3 4">CPCC 100848</strain>
    </source>
</reference>
<evidence type="ECO:0000313" key="3">
    <source>
        <dbReference type="EMBL" id="MEC4720843.1"/>
    </source>
</evidence>
<keyword evidence="1" id="KW-0472">Membrane</keyword>
<keyword evidence="1" id="KW-1133">Transmembrane helix</keyword>
<sequence length="1400" mass="152058">MSIDPNIPPPSRTALGQCWQATRKCYRIANALTHHALGALLKTALVIYFLFCALILGLRYVVLPNIDAYKPEVERMASRAIGNQVSIGSINASWSGLHPQLAIDRLVIHDKAGNAALTLPEVSARLSWLTLVVGDLRLDQLLVSNPDLEIRRDGEGRIHVAGIPVASDAKGGSRGADWVLSQHHIVIRGGKVRWTDELRAAPELPLDNVDFVLRSQWRSHRFALKATPPPALATPLDVRGVFEHPHFARSISNPAMWTGQLYADLRDTDLAAWKTYVDYPIDMQHGKGSVRAWLDFDRARLANFTADLTLSNVSARLRHDLEPLKLVKADGRISVSEQFNAQAQDGKPTFGQYGHAISLTDFSLQTDDGVFLPRTTISERYLPASAGRPARTEFAAKLLDLKIIAGFVERLPLPEDQRKILADLEPRGILKDFSAQWQGSYPEISAYSVKGDFAGLSLKPQPAREARPKTAAAPAQAAIPAIPGFENLTGRIDATERGGSFELASSRLQLQLPGYFAKPEIPFDRLDMQASWSFQSNNRLLMDVQKVDFVQDKLVGSFSGKHLMPLSRQKEKSPGTVELSGKLNRLELKDIGRYLPLQTPESLHSWLAGALAGGTVNDVRLKLKGDLAQFPFQQQAAGDKPKGEFKITGKIENGTLNYAPDMFAKDGKTPLWPVIHDIDGFIAFDRARMEITADKAQTSGMRLAQVKAVIPDLSRHDMVLEVNGGAAGPFENFLRFTNDSPVANWIDHFTDETKASGNASLALKLQIPLNNMRDAKVKGSLQFAGNNITLMSALPPLQNTQGKLEFHEKGFSLAGIRSNFLGGPVTVSGGSQRDGSILVRGEGTLSADGIRKTYGAPAMQGALARISGSTRYSTSIRVKNKAPEIIVESNLAGIGLDFPAPLRKEANESQPFRFELAGVPSGDAAVVRDEMKLALGSTISARYEREKRADKDAAWRVVRGGIGVNVPAPLPDDGLIVNVSLKSLDIDAWRRTMATVSPGPSAASAQPGDAVKQGDSLDIEQYIDPQVLAARTTELIIMDRKLDNVVVGASHQDGFWQANIDSEQASGYLSWSEPRFGRSLGRVTARLASLIIPKSAASDVNDLIEGKSTATQLPAIDIVAENFELFGKKFGQLEVVAQNARVSGNREWRINKLSLTNSDGELKASGKWSSRNGENLSTLAYTLNIADAGKLLERFGFQHVLRGGKGEMKGDISWTGSPFAFDIPSMNGQIQLQIASGQFLKVDPSAAKLLGVLSLQSLPRRLALDFRDVFSEGFAFDSVTASAEIAQGVAHTDNFKMRGVAATVLIDGTADIAREAQDLHVVVIPEINVGAASVVYGLAVNPVIGVGTFLAQLFLREPLMRAFTFEYQVTGPWKDPVVTKLLRKPAVPSGEAANQSGPNG</sequence>
<evidence type="ECO:0000313" key="4">
    <source>
        <dbReference type="Proteomes" id="UP001352263"/>
    </source>
</evidence>
<accession>A0ABU6JBN8</accession>
<dbReference type="PANTHER" id="PTHR38690:SF1">
    <property type="entry name" value="PROTEASE"/>
    <property type="match status" value="1"/>
</dbReference>
<dbReference type="EMBL" id="JAWIIV010000014">
    <property type="protein sequence ID" value="MEC4720843.1"/>
    <property type="molecule type" value="Genomic_DNA"/>
</dbReference>
<dbReference type="Pfam" id="PF13116">
    <property type="entry name" value="YhdP"/>
    <property type="match status" value="1"/>
</dbReference>
<dbReference type="Proteomes" id="UP001352263">
    <property type="component" value="Unassembled WGS sequence"/>
</dbReference>
<comment type="caution">
    <text evidence="3">The sequence shown here is derived from an EMBL/GenBank/DDBJ whole genome shotgun (WGS) entry which is preliminary data.</text>
</comment>
<protein>
    <submittedName>
        <fullName evidence="3">YhdP family protein</fullName>
    </submittedName>
</protein>